<evidence type="ECO:0000313" key="2">
    <source>
        <dbReference type="EMBL" id="JAD26537.1"/>
    </source>
</evidence>
<sequence length="38" mass="4610">MSPFSWPTFSAIQHRRTFENNQLYCTWIIVIVFYSGIR</sequence>
<name>A0A0A8YVC3_ARUDO</name>
<feature type="transmembrane region" description="Helical" evidence="1">
    <location>
        <begin position="21"/>
        <end position="37"/>
    </location>
</feature>
<reference evidence="2" key="1">
    <citation type="submission" date="2014-09" db="EMBL/GenBank/DDBJ databases">
        <authorList>
            <person name="Magalhaes I.L.F."/>
            <person name="Oliveira U."/>
            <person name="Santos F.R."/>
            <person name="Vidigal T.H.D.A."/>
            <person name="Brescovit A.D."/>
            <person name="Santos A.J."/>
        </authorList>
    </citation>
    <scope>NUCLEOTIDE SEQUENCE</scope>
    <source>
        <tissue evidence="2">Shoot tissue taken approximately 20 cm above the soil surface</tissue>
    </source>
</reference>
<evidence type="ECO:0000256" key="1">
    <source>
        <dbReference type="SAM" id="Phobius"/>
    </source>
</evidence>
<protein>
    <submittedName>
        <fullName evidence="2">Uncharacterized protein</fullName>
    </submittedName>
</protein>
<dbReference type="AlphaFoldDB" id="A0A0A8YVC3"/>
<proteinExistence type="predicted"/>
<accession>A0A0A8YVC3</accession>
<keyword evidence="1" id="KW-0812">Transmembrane</keyword>
<reference evidence="2" key="2">
    <citation type="journal article" date="2015" name="Data Brief">
        <title>Shoot transcriptome of the giant reed, Arundo donax.</title>
        <authorList>
            <person name="Barrero R.A."/>
            <person name="Guerrero F.D."/>
            <person name="Moolhuijzen P."/>
            <person name="Goolsby J.A."/>
            <person name="Tidwell J."/>
            <person name="Bellgard S.E."/>
            <person name="Bellgard M.I."/>
        </authorList>
    </citation>
    <scope>NUCLEOTIDE SEQUENCE</scope>
    <source>
        <tissue evidence="2">Shoot tissue taken approximately 20 cm above the soil surface</tissue>
    </source>
</reference>
<organism evidence="2">
    <name type="scientific">Arundo donax</name>
    <name type="common">Giant reed</name>
    <name type="synonym">Donax arundinaceus</name>
    <dbReference type="NCBI Taxonomy" id="35708"/>
    <lineage>
        <taxon>Eukaryota</taxon>
        <taxon>Viridiplantae</taxon>
        <taxon>Streptophyta</taxon>
        <taxon>Embryophyta</taxon>
        <taxon>Tracheophyta</taxon>
        <taxon>Spermatophyta</taxon>
        <taxon>Magnoliopsida</taxon>
        <taxon>Liliopsida</taxon>
        <taxon>Poales</taxon>
        <taxon>Poaceae</taxon>
        <taxon>PACMAD clade</taxon>
        <taxon>Arundinoideae</taxon>
        <taxon>Arundineae</taxon>
        <taxon>Arundo</taxon>
    </lineage>
</organism>
<dbReference type="EMBL" id="GBRH01271358">
    <property type="protein sequence ID" value="JAD26537.1"/>
    <property type="molecule type" value="Transcribed_RNA"/>
</dbReference>
<keyword evidence="1" id="KW-0472">Membrane</keyword>
<keyword evidence="1" id="KW-1133">Transmembrane helix</keyword>